<dbReference type="EMBL" id="BOMH01000071">
    <property type="protein sequence ID" value="GID70153.1"/>
    <property type="molecule type" value="Genomic_DNA"/>
</dbReference>
<protein>
    <recommendedName>
        <fullName evidence="1">DUF7711 domain-containing protein</fullName>
    </recommendedName>
</protein>
<dbReference type="AlphaFoldDB" id="A0A919IUX9"/>
<evidence type="ECO:0000313" key="2">
    <source>
        <dbReference type="EMBL" id="GID70153.1"/>
    </source>
</evidence>
<dbReference type="InterPro" id="IPR056128">
    <property type="entry name" value="DUF7711"/>
</dbReference>
<organism evidence="2 3">
    <name type="scientific">Actinoplanes cyaneus</name>
    <dbReference type="NCBI Taxonomy" id="52696"/>
    <lineage>
        <taxon>Bacteria</taxon>
        <taxon>Bacillati</taxon>
        <taxon>Actinomycetota</taxon>
        <taxon>Actinomycetes</taxon>
        <taxon>Micromonosporales</taxon>
        <taxon>Micromonosporaceae</taxon>
        <taxon>Actinoplanes</taxon>
    </lineage>
</organism>
<proteinExistence type="predicted"/>
<reference evidence="2" key="1">
    <citation type="submission" date="2021-01" db="EMBL/GenBank/DDBJ databases">
        <title>Whole genome shotgun sequence of Actinoplanes cyaneus NBRC 14990.</title>
        <authorList>
            <person name="Komaki H."/>
            <person name="Tamura T."/>
        </authorList>
    </citation>
    <scope>NUCLEOTIDE SEQUENCE</scope>
    <source>
        <strain evidence="2">NBRC 14990</strain>
    </source>
</reference>
<evidence type="ECO:0000259" key="1">
    <source>
        <dbReference type="Pfam" id="PF24821"/>
    </source>
</evidence>
<dbReference type="Proteomes" id="UP000619479">
    <property type="component" value="Unassembled WGS sequence"/>
</dbReference>
<accession>A0A919IUX9</accession>
<sequence length="202" mass="22771">MKHATAVKRLHTLAERCQVAAMRHDAKALVSVYAFGAVLDSKADLECPQVAVVLDEQPEELPWSVRPPIYGSLPHFLELDKGAVAWFWRSAARPVANHYILRPLRIWSRDSGPDTEALDALRAGDTEKLRLPAPADADLRAQLTEELATSLAYLRRVRDNYWDQQWRRDNRGGPGVFAENLLWDATDGYFDLLDATTQRPAP</sequence>
<feature type="domain" description="DUF7711" evidence="1">
    <location>
        <begin position="1"/>
        <end position="197"/>
    </location>
</feature>
<keyword evidence="3" id="KW-1185">Reference proteome</keyword>
<gene>
    <name evidence="2" type="ORF">Acy02nite_80340</name>
</gene>
<evidence type="ECO:0000313" key="3">
    <source>
        <dbReference type="Proteomes" id="UP000619479"/>
    </source>
</evidence>
<dbReference type="Pfam" id="PF24821">
    <property type="entry name" value="DUF7711"/>
    <property type="match status" value="1"/>
</dbReference>
<comment type="caution">
    <text evidence="2">The sequence shown here is derived from an EMBL/GenBank/DDBJ whole genome shotgun (WGS) entry which is preliminary data.</text>
</comment>
<name>A0A919IUX9_9ACTN</name>
<dbReference type="RefSeq" id="WP_203753557.1">
    <property type="nucleotide sequence ID" value="NZ_BAAAUC010000113.1"/>
</dbReference>